<feature type="binding site" evidence="10">
    <location>
        <position position="166"/>
    </location>
    <ligand>
        <name>substrate</name>
    </ligand>
</feature>
<keyword evidence="2 10" id="KW-0444">Lipid biosynthesis</keyword>
<dbReference type="InterPro" id="IPR043461">
    <property type="entry name" value="LpxH-like"/>
</dbReference>
<comment type="similarity">
    <text evidence="10">Belongs to the LpxH family.</text>
</comment>
<dbReference type="NCBIfam" id="NF003743">
    <property type="entry name" value="PRK05340.1"/>
    <property type="match status" value="1"/>
</dbReference>
<dbReference type="GO" id="GO:0019897">
    <property type="term" value="C:extrinsic component of plasma membrane"/>
    <property type="evidence" value="ECO:0007669"/>
    <property type="project" value="UniProtKB-UniRule"/>
</dbReference>
<keyword evidence="3 10" id="KW-0997">Cell inner membrane</keyword>
<feature type="binding site" evidence="10">
    <location>
        <position position="83"/>
    </location>
    <ligand>
        <name>Mn(2+)</name>
        <dbReference type="ChEBI" id="CHEBI:29035"/>
        <label>2</label>
    </ligand>
</feature>
<keyword evidence="13" id="KW-1185">Reference proteome</keyword>
<evidence type="ECO:0000256" key="5">
    <source>
        <dbReference type="ARBA" id="ARBA00022723"/>
    </source>
</evidence>
<dbReference type="GO" id="GO:0005737">
    <property type="term" value="C:cytoplasm"/>
    <property type="evidence" value="ECO:0007669"/>
    <property type="project" value="InterPro"/>
</dbReference>
<feature type="binding site" evidence="10">
    <location>
        <position position="125"/>
    </location>
    <ligand>
        <name>substrate</name>
    </ligand>
</feature>
<feature type="binding site" evidence="10">
    <location>
        <position position="199"/>
    </location>
    <ligand>
        <name>Mn(2+)</name>
        <dbReference type="ChEBI" id="CHEBI:29035"/>
        <label>1</label>
    </ligand>
</feature>
<dbReference type="EMBL" id="LNYI01000017">
    <property type="protein sequence ID" value="KTD23087.1"/>
    <property type="molecule type" value="Genomic_DNA"/>
</dbReference>
<dbReference type="NCBIfam" id="TIGR01854">
    <property type="entry name" value="lipid_A_lpxH"/>
    <property type="match status" value="1"/>
</dbReference>
<comment type="function">
    <text evidence="10">Hydrolyzes the pyrophosphate bond of UDP-2,3-diacylglucosamine to yield 2,3-diacylglucosamine 1-phosphate (lipid X) and UMP by catalyzing the attack of water at the alpha-P atom. Involved in the biosynthesis of lipid A, a phosphorylated glycolipid that anchors the lipopolysaccharide to the outer membrane of the cell.</text>
</comment>
<dbReference type="UniPathway" id="UPA00359">
    <property type="reaction ID" value="UER00480"/>
</dbReference>
<dbReference type="Pfam" id="PF00149">
    <property type="entry name" value="Metallophos"/>
    <property type="match status" value="1"/>
</dbReference>
<dbReference type="Gene3D" id="3.60.21.10">
    <property type="match status" value="1"/>
</dbReference>
<feature type="binding site" evidence="10">
    <location>
        <position position="45"/>
    </location>
    <ligand>
        <name>Mn(2+)</name>
        <dbReference type="ChEBI" id="CHEBI:29035"/>
        <label>2</label>
    </ligand>
</feature>
<keyword evidence="1 10" id="KW-1003">Cell membrane</keyword>
<name>A0A0W0VSR9_9GAMM</name>
<feature type="binding site" evidence="10">
    <location>
        <position position="45"/>
    </location>
    <ligand>
        <name>Mn(2+)</name>
        <dbReference type="ChEBI" id="CHEBI:29035"/>
        <label>1</label>
    </ligand>
</feature>
<evidence type="ECO:0000256" key="3">
    <source>
        <dbReference type="ARBA" id="ARBA00022519"/>
    </source>
</evidence>
<evidence type="ECO:0000256" key="10">
    <source>
        <dbReference type="HAMAP-Rule" id="MF_00575"/>
    </source>
</evidence>
<feature type="binding site" evidence="10">
    <location>
        <position position="169"/>
    </location>
    <ligand>
        <name>substrate</name>
    </ligand>
</feature>
<comment type="cofactor">
    <cofactor evidence="10">
        <name>Mn(2+)</name>
        <dbReference type="ChEBI" id="CHEBI:29035"/>
    </cofactor>
    <text evidence="10">Binds 2 Mn(2+) ions per subunit in a binuclear metal center.</text>
</comment>
<keyword evidence="8 10" id="KW-0472">Membrane</keyword>
<dbReference type="InterPro" id="IPR004843">
    <property type="entry name" value="Calcineurin-like_PHP"/>
</dbReference>
<feature type="binding site" evidence="10">
    <location>
        <position position="197"/>
    </location>
    <ligand>
        <name>substrate</name>
    </ligand>
</feature>
<comment type="caution">
    <text evidence="12">The sequence shown here is derived from an EMBL/GenBank/DDBJ whole genome shotgun (WGS) entry which is preliminary data.</text>
</comment>
<proteinExistence type="inferred from homology"/>
<feature type="domain" description="Calcineurin-like phosphoesterase" evidence="11">
    <location>
        <begin position="8"/>
        <end position="200"/>
    </location>
</feature>
<dbReference type="GO" id="GO:0008758">
    <property type="term" value="F:UDP-2,3-diacylglucosamine hydrolase activity"/>
    <property type="evidence" value="ECO:0007669"/>
    <property type="project" value="UniProtKB-UniRule"/>
</dbReference>
<evidence type="ECO:0000256" key="4">
    <source>
        <dbReference type="ARBA" id="ARBA00022556"/>
    </source>
</evidence>
<keyword evidence="6 10" id="KW-0378">Hydrolase</keyword>
<keyword evidence="4 10" id="KW-0441">Lipid A biosynthesis</keyword>
<dbReference type="PATRIC" id="fig|45067.4.peg.957"/>
<evidence type="ECO:0000313" key="13">
    <source>
        <dbReference type="Proteomes" id="UP000054869"/>
    </source>
</evidence>
<evidence type="ECO:0000256" key="8">
    <source>
        <dbReference type="ARBA" id="ARBA00023136"/>
    </source>
</evidence>
<evidence type="ECO:0000256" key="9">
    <source>
        <dbReference type="ARBA" id="ARBA00023211"/>
    </source>
</evidence>
<dbReference type="Proteomes" id="UP000054869">
    <property type="component" value="Unassembled WGS sequence"/>
</dbReference>
<keyword evidence="9 10" id="KW-0464">Manganese</keyword>
<evidence type="ECO:0000313" key="12">
    <source>
        <dbReference type="EMBL" id="KTD23087.1"/>
    </source>
</evidence>
<dbReference type="HAMAP" id="MF_00575">
    <property type="entry name" value="LpxH"/>
    <property type="match status" value="1"/>
</dbReference>
<evidence type="ECO:0000259" key="11">
    <source>
        <dbReference type="Pfam" id="PF00149"/>
    </source>
</evidence>
<evidence type="ECO:0000256" key="6">
    <source>
        <dbReference type="ARBA" id="ARBA00022801"/>
    </source>
</evidence>
<dbReference type="InterPro" id="IPR010138">
    <property type="entry name" value="UDP-diacylglucosamine_Hdrlase"/>
</dbReference>
<keyword evidence="5 10" id="KW-0479">Metal-binding</keyword>
<dbReference type="CDD" id="cd07398">
    <property type="entry name" value="MPP_YbbF-LpxH"/>
    <property type="match status" value="1"/>
</dbReference>
<dbReference type="GO" id="GO:0030145">
    <property type="term" value="F:manganese ion binding"/>
    <property type="evidence" value="ECO:0007669"/>
    <property type="project" value="UniProtKB-UniRule"/>
</dbReference>
<protein>
    <recommendedName>
        <fullName evidence="10">UDP-2,3-diacylglucosamine hydrolase</fullName>
        <ecNumber evidence="10">3.6.1.54</ecNumber>
    </recommendedName>
    <alternativeName>
        <fullName evidence="10">UDP-2,3-diacylglucosamine diphosphatase</fullName>
    </alternativeName>
</protein>
<feature type="binding site" evidence="10">
    <location>
        <position position="12"/>
    </location>
    <ligand>
        <name>Mn(2+)</name>
        <dbReference type="ChEBI" id="CHEBI:29035"/>
        <label>1</label>
    </ligand>
</feature>
<dbReference type="RefSeq" id="WP_028372930.1">
    <property type="nucleotide sequence ID" value="NZ_CAAAJD010000038.1"/>
</dbReference>
<keyword evidence="7 10" id="KW-0443">Lipid metabolism</keyword>
<dbReference type="STRING" id="45067.Llan_0925"/>
<dbReference type="PANTHER" id="PTHR34990">
    <property type="entry name" value="UDP-2,3-DIACYLGLUCOSAMINE HYDROLASE-RELATED"/>
    <property type="match status" value="1"/>
</dbReference>
<comment type="catalytic activity">
    <reaction evidence="10">
        <text>UDP-2-N,3-O-bis[(3R)-3-hydroxytetradecanoyl]-alpha-D-glucosamine + H2O = 2-N,3-O-bis[(3R)-3-hydroxytetradecanoyl]-alpha-D-glucosaminyl 1-phosphate + UMP + 2 H(+)</text>
        <dbReference type="Rhea" id="RHEA:25213"/>
        <dbReference type="ChEBI" id="CHEBI:15377"/>
        <dbReference type="ChEBI" id="CHEBI:15378"/>
        <dbReference type="ChEBI" id="CHEBI:57865"/>
        <dbReference type="ChEBI" id="CHEBI:57957"/>
        <dbReference type="ChEBI" id="CHEBI:78847"/>
        <dbReference type="EC" id="3.6.1.54"/>
    </reaction>
</comment>
<feature type="binding site" evidence="10">
    <location>
        <position position="163"/>
    </location>
    <ligand>
        <name>substrate</name>
    </ligand>
</feature>
<accession>A0A0W0VSR9</accession>
<evidence type="ECO:0000256" key="1">
    <source>
        <dbReference type="ARBA" id="ARBA00022475"/>
    </source>
</evidence>
<feature type="binding site" evidence="10">
    <location>
        <begin position="83"/>
        <end position="84"/>
    </location>
    <ligand>
        <name>substrate</name>
    </ligand>
</feature>
<feature type="binding site" evidence="10">
    <location>
        <position position="117"/>
    </location>
    <ligand>
        <name>Mn(2+)</name>
        <dbReference type="ChEBI" id="CHEBI:29035"/>
        <label>2</label>
    </ligand>
</feature>
<evidence type="ECO:0000256" key="7">
    <source>
        <dbReference type="ARBA" id="ARBA00023098"/>
    </source>
</evidence>
<dbReference type="InterPro" id="IPR029052">
    <property type="entry name" value="Metallo-depent_PP-like"/>
</dbReference>
<dbReference type="EC" id="3.6.1.54" evidence="10"/>
<dbReference type="OrthoDB" id="9783283at2"/>
<dbReference type="PANTHER" id="PTHR34990:SF1">
    <property type="entry name" value="UDP-2,3-DIACYLGLUCOSAMINE HYDROLASE"/>
    <property type="match status" value="1"/>
</dbReference>
<evidence type="ECO:0000256" key="2">
    <source>
        <dbReference type="ARBA" id="ARBA00022516"/>
    </source>
</evidence>
<feature type="binding site" evidence="10">
    <location>
        <position position="197"/>
    </location>
    <ligand>
        <name>Mn(2+)</name>
        <dbReference type="ChEBI" id="CHEBI:29035"/>
        <label>2</label>
    </ligand>
</feature>
<comment type="subcellular location">
    <subcellularLocation>
        <location evidence="10">Cell inner membrane</location>
        <topology evidence="10">Peripheral membrane protein</topology>
        <orientation evidence="10">Cytoplasmic side</orientation>
    </subcellularLocation>
</comment>
<dbReference type="GO" id="GO:0009245">
    <property type="term" value="P:lipid A biosynthetic process"/>
    <property type="evidence" value="ECO:0007669"/>
    <property type="project" value="UniProtKB-UniRule"/>
</dbReference>
<gene>
    <name evidence="10 12" type="primary">lpxH</name>
    <name evidence="12" type="ORF">Llan_0925</name>
</gene>
<dbReference type="AlphaFoldDB" id="A0A0W0VSR9"/>
<reference evidence="12 13" key="1">
    <citation type="submission" date="2015-11" db="EMBL/GenBank/DDBJ databases">
        <title>Genomic analysis of 38 Legionella species identifies large and diverse effector repertoires.</title>
        <authorList>
            <person name="Burstein D."/>
            <person name="Amaro F."/>
            <person name="Zusman T."/>
            <person name="Lifshitz Z."/>
            <person name="Cohen O."/>
            <person name="Gilbert J.A."/>
            <person name="Pupko T."/>
            <person name="Shuman H.A."/>
            <person name="Segal G."/>
        </authorList>
    </citation>
    <scope>NUCLEOTIDE SEQUENCE [LARGE SCALE GENOMIC DNA]</scope>
    <source>
        <strain evidence="12 13">ATCC 49751</strain>
    </source>
</reference>
<organism evidence="12 13">
    <name type="scientific">Legionella lansingensis</name>
    <dbReference type="NCBI Taxonomy" id="45067"/>
    <lineage>
        <taxon>Bacteria</taxon>
        <taxon>Pseudomonadati</taxon>
        <taxon>Pseudomonadota</taxon>
        <taxon>Gammaproteobacteria</taxon>
        <taxon>Legionellales</taxon>
        <taxon>Legionellaceae</taxon>
        <taxon>Legionella</taxon>
    </lineage>
</organism>
<sequence length="242" mass="28482">MLEPVDAVFISDLHLHPDEPEINARFNAFIDWAALNTRSLYILGDFFHAWPGDDGLDSWSRGVAERLSSLAKNAVSVYYIHGNRDFLLGNQFATYANMQILTEPAVIQFDQPIMLAHGDRYCTNDKKHQWFRRLTRNPYFPKIFLRLPFKFRNKIVHKVREHSQSNKRKTEAQMDIVLDSMLEHMQQRQVNTLVHGHIHKAGLINHEYNNRKYSQYVLSDWDDRPSVLCYKKTIGFEFIYPV</sequence>
<dbReference type="SUPFAM" id="SSF56300">
    <property type="entry name" value="Metallo-dependent phosphatases"/>
    <property type="match status" value="1"/>
</dbReference>
<dbReference type="eggNOG" id="COG2908">
    <property type="taxonomic scope" value="Bacteria"/>
</dbReference>
<feature type="binding site" evidence="10">
    <location>
        <position position="14"/>
    </location>
    <ligand>
        <name>Mn(2+)</name>
        <dbReference type="ChEBI" id="CHEBI:29035"/>
        <label>1</label>
    </ligand>
</feature>
<comment type="pathway">
    <text evidence="10">Glycolipid biosynthesis; lipid IV(A) biosynthesis; lipid IV(A) from (3R)-3-hydroxytetradecanoyl-[acyl-carrier-protein] and UDP-N-acetyl-alpha-D-glucosamine: step 4/6.</text>
</comment>